<evidence type="ECO:0000313" key="3">
    <source>
        <dbReference type="EMBL" id="MBI3539121.1"/>
    </source>
</evidence>
<dbReference type="Proteomes" id="UP000807850">
    <property type="component" value="Unassembled WGS sequence"/>
</dbReference>
<gene>
    <name evidence="3" type="ORF">HY076_02480</name>
</gene>
<evidence type="ECO:0000259" key="2">
    <source>
        <dbReference type="Pfam" id="PF02922"/>
    </source>
</evidence>
<name>A0A9D6QJF5_UNCEI</name>
<dbReference type="CDD" id="cd07184">
    <property type="entry name" value="E_set_Isoamylase_like_N"/>
    <property type="match status" value="1"/>
</dbReference>
<dbReference type="SUPFAM" id="SSF81296">
    <property type="entry name" value="E set domains"/>
    <property type="match status" value="1"/>
</dbReference>
<dbReference type="Gene3D" id="2.60.40.10">
    <property type="entry name" value="Immunoglobulins"/>
    <property type="match status" value="1"/>
</dbReference>
<dbReference type="InterPro" id="IPR004193">
    <property type="entry name" value="Glyco_hydro_13_N"/>
</dbReference>
<feature type="compositionally biased region" description="Basic and acidic residues" evidence="1">
    <location>
        <begin position="1"/>
        <end position="14"/>
    </location>
</feature>
<dbReference type="EMBL" id="JACQAY010000070">
    <property type="protein sequence ID" value="MBI3539121.1"/>
    <property type="molecule type" value="Genomic_DNA"/>
</dbReference>
<feature type="domain" description="Glycoside hydrolase family 13 N-terminal" evidence="2">
    <location>
        <begin position="94"/>
        <end position="153"/>
    </location>
</feature>
<dbReference type="InterPro" id="IPR014756">
    <property type="entry name" value="Ig_E-set"/>
</dbReference>
<dbReference type="InterPro" id="IPR013783">
    <property type="entry name" value="Ig-like_fold"/>
</dbReference>
<proteinExistence type="predicted"/>
<sequence length="184" mass="19560">MNDDRFDRLSEDFRATPSAGPEARARLLERIGRVPPPRRGARFGELRMPAPLAAAAALLLVAAGLLGPRAWRTAWSPPARRSDAVAAASLEAAVVRFELSAPGAARVALVGDFNDWDAAATPMRRVRASDRWTVSLPVATGRHVYAFVVDGTRWVGDPLAPRAPEDGFGSPNSVLVVGGAESTL</sequence>
<evidence type="ECO:0000256" key="1">
    <source>
        <dbReference type="SAM" id="MobiDB-lite"/>
    </source>
</evidence>
<organism evidence="3 4">
    <name type="scientific">Eiseniibacteriota bacterium</name>
    <dbReference type="NCBI Taxonomy" id="2212470"/>
    <lineage>
        <taxon>Bacteria</taxon>
        <taxon>Candidatus Eiseniibacteriota</taxon>
    </lineage>
</organism>
<protein>
    <submittedName>
        <fullName evidence="3">Isoamylase early set domain-containing protein</fullName>
    </submittedName>
</protein>
<comment type="caution">
    <text evidence="3">The sequence shown here is derived from an EMBL/GenBank/DDBJ whole genome shotgun (WGS) entry which is preliminary data.</text>
</comment>
<accession>A0A9D6QJF5</accession>
<evidence type="ECO:0000313" key="4">
    <source>
        <dbReference type="Proteomes" id="UP000807850"/>
    </source>
</evidence>
<dbReference type="GO" id="GO:0005975">
    <property type="term" value="P:carbohydrate metabolic process"/>
    <property type="evidence" value="ECO:0007669"/>
    <property type="project" value="InterPro"/>
</dbReference>
<dbReference type="Pfam" id="PF02922">
    <property type="entry name" value="CBM_48"/>
    <property type="match status" value="1"/>
</dbReference>
<reference evidence="3" key="1">
    <citation type="submission" date="2020-07" db="EMBL/GenBank/DDBJ databases">
        <title>Huge and variable diversity of episymbiotic CPR bacteria and DPANN archaea in groundwater ecosystems.</title>
        <authorList>
            <person name="He C.Y."/>
            <person name="Keren R."/>
            <person name="Whittaker M."/>
            <person name="Farag I.F."/>
            <person name="Doudna J."/>
            <person name="Cate J.H.D."/>
            <person name="Banfield J.F."/>
        </authorList>
    </citation>
    <scope>NUCLEOTIDE SEQUENCE</scope>
    <source>
        <strain evidence="3">NC_groundwater_928_Pr1_S-0.2um_72_17</strain>
    </source>
</reference>
<dbReference type="GO" id="GO:0004553">
    <property type="term" value="F:hydrolase activity, hydrolyzing O-glycosyl compounds"/>
    <property type="evidence" value="ECO:0007669"/>
    <property type="project" value="InterPro"/>
</dbReference>
<dbReference type="AlphaFoldDB" id="A0A9D6QJF5"/>
<feature type="region of interest" description="Disordered" evidence="1">
    <location>
        <begin position="1"/>
        <end position="21"/>
    </location>
</feature>